<proteinExistence type="predicted"/>
<dbReference type="RefSeq" id="WP_130266111.1">
    <property type="nucleotide sequence ID" value="NZ_CP035952.1"/>
</dbReference>
<dbReference type="AlphaFoldDB" id="A0A411MND3"/>
<dbReference type="EMBL" id="CP035952">
    <property type="protein sequence ID" value="QBF28301.1"/>
    <property type="molecule type" value="Genomic_DNA"/>
</dbReference>
<evidence type="ECO:0000313" key="1">
    <source>
        <dbReference type="EMBL" id="QBF28301.1"/>
    </source>
</evidence>
<dbReference type="KEGG" id="ptk:EXN22_22370"/>
<evidence type="ECO:0000313" key="2">
    <source>
        <dbReference type="Proteomes" id="UP000291130"/>
    </source>
</evidence>
<dbReference type="Gene3D" id="2.80.10.50">
    <property type="match status" value="1"/>
</dbReference>
<accession>A0A411MND3</accession>
<evidence type="ECO:0008006" key="3">
    <source>
        <dbReference type="Google" id="ProtNLM"/>
    </source>
</evidence>
<gene>
    <name evidence="1" type="ORF">EXN22_22370</name>
</gene>
<dbReference type="Proteomes" id="UP000291130">
    <property type="component" value="Chromosome"/>
</dbReference>
<dbReference type="OrthoDB" id="9805017at2"/>
<reference evidence="1 2" key="1">
    <citation type="submission" date="2019-02" db="EMBL/GenBank/DDBJ databases">
        <title>Complete genome sequence of Pseudomonas sp. SNU WT1 isolated from rainbow trout.</title>
        <authorList>
            <person name="Oh W.T."/>
            <person name="Park S.C."/>
        </authorList>
    </citation>
    <scope>NUCLEOTIDE SEQUENCE [LARGE SCALE GENOMIC DNA]</scope>
    <source>
        <strain evidence="1 2">SNU WT1</strain>
    </source>
</reference>
<sequence length="464" mass="49279">MKARNNHGNIDLSFGDAGYVGTDYEKSQGAICSLATGAIRNFYLDLSLNVSGFYIQGRLANGQVDPRFGEGGTKFLRIVRPEEDNVRFVHPLYAIRTAANDCLVIGVLLAGEAAQAFVSKVRADGDLDLDYGENGTATFTLVGASSGVLQVNATKADATLCAVATQWACAKPRLKSVPKNTVATGQVAQDGGLIFSIRSRFQTQGDFIVKLDASGNLDEAFQGGCIQIVVNGELAKIGSVILDEQHRVVACGWIADYGFVARLTDDGMADTSFGPQGNGFSMFASEHPGGQVSLYSLLAGNAGRLFVGGFTDTYPNFFGNILIGLKEDGHLDEGFAEGGLLGLPQGTGFYFLSPGYEGRILAACRYLGWEEPTIGEMTYLWCITAQGQIEEKFGNGSSEEGTAGSQLTSLNDIVDVHMQVDGNVLLYAGHGGFSEPASAKLCRVLPDILAQVKATSPLVARYSH</sequence>
<organism evidence="1 2">
    <name type="scientific">Pseudomonas tructae</name>
    <dbReference type="NCBI Taxonomy" id="2518644"/>
    <lineage>
        <taxon>Bacteria</taxon>
        <taxon>Pseudomonadati</taxon>
        <taxon>Pseudomonadota</taxon>
        <taxon>Gammaproteobacteria</taxon>
        <taxon>Pseudomonadales</taxon>
        <taxon>Pseudomonadaceae</taxon>
        <taxon>Pseudomonas</taxon>
    </lineage>
</organism>
<protein>
    <recommendedName>
        <fullName evidence="3">Delta-60 repeat domain-containing protein</fullName>
    </recommendedName>
</protein>
<name>A0A411MND3_9PSED</name>
<keyword evidence="2" id="KW-1185">Reference proteome</keyword>